<keyword evidence="8" id="KW-1185">Reference proteome</keyword>
<dbReference type="EMBL" id="JBEVYD010000007">
    <property type="protein sequence ID" value="KAL3231408.1"/>
    <property type="molecule type" value="Genomic_DNA"/>
</dbReference>
<comment type="subcellular location">
    <subcellularLocation>
        <location evidence="6">Mitochondrion outer membrane</location>
        <topology evidence="6">Multi-pass membrane protein</topology>
    </subcellularLocation>
    <text evidence="6">The ERMES/MDM complex localizes to a few discrete foci (around 10 per single cell), that represent mitochondria-endoplasmic reticulum junctions. These foci are often found next to mtDNA nucleoids.</text>
</comment>
<dbReference type="PANTHER" id="PTHR28035:SF1">
    <property type="entry name" value="MITOCHONDRIAL DISTRIBUTION AND MORPHOLOGY PROTEIN 10"/>
    <property type="match status" value="1"/>
</dbReference>
<keyword evidence="2 6" id="KW-0812">Transmembrane</keyword>
<dbReference type="HAMAP" id="MF_03102">
    <property type="entry name" value="Mdm10"/>
    <property type="match status" value="1"/>
</dbReference>
<comment type="similarity">
    <text evidence="6">Belongs to the MDM10 family.</text>
</comment>
<comment type="caution">
    <text evidence="7">The sequence shown here is derived from an EMBL/GenBank/DDBJ whole genome shotgun (WGS) entry which is preliminary data.</text>
</comment>
<evidence type="ECO:0000313" key="8">
    <source>
        <dbReference type="Proteomes" id="UP001623330"/>
    </source>
</evidence>
<dbReference type="Proteomes" id="UP001623330">
    <property type="component" value="Unassembled WGS sequence"/>
</dbReference>
<gene>
    <name evidence="6" type="primary">MDM10</name>
    <name evidence="7" type="ORF">RNJ44_00443</name>
</gene>
<evidence type="ECO:0000256" key="4">
    <source>
        <dbReference type="ARBA" id="ARBA00023128"/>
    </source>
</evidence>
<sequence length="470" mass="53327">MLDYMDYVQKCFESGGKWERSKSYGEVTRTSLNLVDFRIPDGVSLQVSNKATPYSYNSLQISTRNSVNGALSYLYTDLEAIKDIVKDTKNVSLQEVSQTYERPTGPGNNIARPKPQDPGYRKFQKSSLYYGKIYYPSSDIEALLMKRVSPTTQLVLKCFSSLKENTNIFTGYLQRDSGRNFQELILSSNDLLCGYRVAHNFLTTPSKLNSSLYNNSSLSLGAEVWLGLISLNPGCSTTVKYCTHSANTGRPLTLTLSWNPLFGHISSTYSAKTSACSTFCAKYDFNIYSIESNLTFGCEFWRRNTVPKKESPVLTAPNTAEYEKHFYISHDHNLLPPQYLSALKDTNIREPSKGKRNHEQLLNDLTHTFSTSLRKIDKEKSRIERFETSMRDSHFTNVFKMATSLRDKNLKLLWEGEYRNFLISAGTELLFPRNPSFMADTKQSQPAGSNMLSALSIQPLKFGIQFQFSS</sequence>
<dbReference type="PANTHER" id="PTHR28035">
    <property type="entry name" value="MITOCHONDRIAL DISTRIBUTION AND MORPHOLOGY PROTEIN 10"/>
    <property type="match status" value="1"/>
</dbReference>
<keyword evidence="4 6" id="KW-0496">Mitochondrion</keyword>
<comment type="subunit">
    <text evidence="6">Component of the ER-mitochondria encounter structure (ERMES) or MDM complex, composed of MMM1, MDM10, MDM12 and MDM34. Associates with the mitochondrial outer membrane sorting assembly machinery SAM(core) complex.</text>
</comment>
<organism evidence="7 8">
    <name type="scientific">Nakaseomyces bracarensis</name>
    <dbReference type="NCBI Taxonomy" id="273131"/>
    <lineage>
        <taxon>Eukaryota</taxon>
        <taxon>Fungi</taxon>
        <taxon>Dikarya</taxon>
        <taxon>Ascomycota</taxon>
        <taxon>Saccharomycotina</taxon>
        <taxon>Saccharomycetes</taxon>
        <taxon>Saccharomycetales</taxon>
        <taxon>Saccharomycetaceae</taxon>
        <taxon>Nakaseomyces</taxon>
    </lineage>
</organism>
<evidence type="ECO:0000256" key="6">
    <source>
        <dbReference type="HAMAP-Rule" id="MF_03102"/>
    </source>
</evidence>
<evidence type="ECO:0000256" key="1">
    <source>
        <dbReference type="ARBA" id="ARBA00022452"/>
    </source>
</evidence>
<comment type="domain">
    <text evidence="6">Lacks alpha-helical transmembrane segments, suggesting that it resides in the membrane via beta-sheet conformations similar to those predicted for other outer membrane proteins and porin.</text>
</comment>
<dbReference type="InterPro" id="IPR027539">
    <property type="entry name" value="Mdm10"/>
</dbReference>
<keyword evidence="3 6" id="KW-1000">Mitochondrion outer membrane</keyword>
<reference evidence="7 8" key="1">
    <citation type="submission" date="2024-05" db="EMBL/GenBank/DDBJ databases">
        <title>Long read based assembly of the Candida bracarensis genome reveals expanded adhesin content.</title>
        <authorList>
            <person name="Marcet-Houben M."/>
            <person name="Ksiezopolska E."/>
            <person name="Gabaldon T."/>
        </authorList>
    </citation>
    <scope>NUCLEOTIDE SEQUENCE [LARGE SCALE GENOMIC DNA]</scope>
    <source>
        <strain evidence="7 8">CBM6</strain>
    </source>
</reference>
<protein>
    <recommendedName>
        <fullName evidence="6">Mitochondrial distribution and morphology protein 10</fullName>
    </recommendedName>
    <alternativeName>
        <fullName evidence="6">Mitochondrial inheritance component MDM10</fullName>
    </alternativeName>
</protein>
<name>A0ABR4NSK3_9SACH</name>
<evidence type="ECO:0000256" key="5">
    <source>
        <dbReference type="ARBA" id="ARBA00023136"/>
    </source>
</evidence>
<accession>A0ABR4NSK3</accession>
<evidence type="ECO:0000256" key="3">
    <source>
        <dbReference type="ARBA" id="ARBA00022787"/>
    </source>
</evidence>
<keyword evidence="5 6" id="KW-0472">Membrane</keyword>
<keyword evidence="1 6" id="KW-1134">Transmembrane beta strand</keyword>
<evidence type="ECO:0000256" key="2">
    <source>
        <dbReference type="ARBA" id="ARBA00022692"/>
    </source>
</evidence>
<proteinExistence type="inferred from homology"/>
<evidence type="ECO:0000313" key="7">
    <source>
        <dbReference type="EMBL" id="KAL3231408.1"/>
    </source>
</evidence>
<comment type="function">
    <text evidence="6">Component of the ERMES/MDM complex, which serves as a molecular tether to connect the endoplasmic reticulum and mitochondria. Components of this complex are involved in the control of mitochondrial shape and protein biogenesis and may function in phospholipid exchange. MDM10 is involved in the late assembly steps of the general translocase of the mitochondrial outer membrane (TOM complex). Functions in the TOM40-specific route of the assembly of outer membrane beta-barrel proteins, including the association of TOM40 with the receptor TOM22 and small TOM proteins. Can associate with the SAM(core) complex as well as the MDM12-MMM1 complex, both involved in late steps of the major beta-barrel assembly pathway, that is responsible for biogenesis of all outer membrane beta-barrel proteins. May act as a switch that shuttles between both complexes and channels precursor proteins into the TOM40-specific pathway. Plays a role in mitochondrial morphology and in the inheritance of mitochondria.</text>
</comment>
<dbReference type="Pfam" id="PF12519">
    <property type="entry name" value="MDM10"/>
    <property type="match status" value="1"/>
</dbReference>